<dbReference type="AlphaFoldDB" id="A0A0D5NNL5"/>
<keyword evidence="3" id="KW-0804">Transcription</keyword>
<evidence type="ECO:0000313" key="5">
    <source>
        <dbReference type="EMBL" id="AJY76866.1"/>
    </source>
</evidence>
<gene>
    <name evidence="5" type="ORF">VN24_22770</name>
</gene>
<dbReference type="SUPFAM" id="SSF55136">
    <property type="entry name" value="Probable bacterial effector-binding domain"/>
    <property type="match status" value="1"/>
</dbReference>
<dbReference type="HOGENOM" id="CLU_000445_81_1_9"/>
<dbReference type="InterPro" id="IPR050959">
    <property type="entry name" value="MarA-like"/>
</dbReference>
<dbReference type="InterPro" id="IPR009057">
    <property type="entry name" value="Homeodomain-like_sf"/>
</dbReference>
<proteinExistence type="predicted"/>
<evidence type="ECO:0000259" key="4">
    <source>
        <dbReference type="PROSITE" id="PS01124"/>
    </source>
</evidence>
<organism evidence="5 6">
    <name type="scientific">Paenibacillus beijingensis</name>
    <dbReference type="NCBI Taxonomy" id="1126833"/>
    <lineage>
        <taxon>Bacteria</taxon>
        <taxon>Bacillati</taxon>
        <taxon>Bacillota</taxon>
        <taxon>Bacilli</taxon>
        <taxon>Bacillales</taxon>
        <taxon>Paenibacillaceae</taxon>
        <taxon>Paenibacillus</taxon>
    </lineage>
</organism>
<dbReference type="InterPro" id="IPR011256">
    <property type="entry name" value="Reg_factor_effector_dom_sf"/>
</dbReference>
<dbReference type="OrthoDB" id="9801123at2"/>
<sequence>MDWLKRMNGALEYIEDNLAGEIDFNTAARIACCSVYHFQRMFSFMTDIPLSEYIRRRRLTLAAFELQQSEIKVIDLGLKYGYESPEAFTRAFQKMHGVTPTLSRQKGISLKSYPRLSFHITIRGAEEMNYKIIEKEAFTVFGVEELFTMENGENLKGIPQMWQRLLSDGTVDRIGQASDKVWNESNRGIMPVNAVMCYREADAGRFPYMICGFMPDSGLVDKEDYTVAQIPALTWAVFTTEEYTRDQTVSQIQNLWKRIYTEWFPMSSYEALSGPQFEMYGIAESGNSYCEVWIPVVHK</sequence>
<dbReference type="PROSITE" id="PS01124">
    <property type="entry name" value="HTH_ARAC_FAMILY_2"/>
    <property type="match status" value="1"/>
</dbReference>
<protein>
    <submittedName>
        <fullName evidence="5">AraC family transcriptional regulator</fullName>
    </submittedName>
</protein>
<dbReference type="InterPro" id="IPR018060">
    <property type="entry name" value="HTH_AraC"/>
</dbReference>
<dbReference type="SMART" id="SM00871">
    <property type="entry name" value="AraC_E_bind"/>
    <property type="match status" value="1"/>
</dbReference>
<keyword evidence="6" id="KW-1185">Reference proteome</keyword>
<dbReference type="SMART" id="SM00342">
    <property type="entry name" value="HTH_ARAC"/>
    <property type="match status" value="1"/>
</dbReference>
<dbReference type="InterPro" id="IPR010499">
    <property type="entry name" value="AraC_E-bd"/>
</dbReference>
<dbReference type="InterPro" id="IPR029441">
    <property type="entry name" value="Cass2"/>
</dbReference>
<keyword evidence="2" id="KW-0238">DNA-binding</keyword>
<dbReference type="Gene3D" id="3.20.80.10">
    <property type="entry name" value="Regulatory factor, effector binding domain"/>
    <property type="match status" value="1"/>
</dbReference>
<dbReference type="Proteomes" id="UP000032633">
    <property type="component" value="Chromosome"/>
</dbReference>
<evidence type="ECO:0000256" key="2">
    <source>
        <dbReference type="ARBA" id="ARBA00023125"/>
    </source>
</evidence>
<evidence type="ECO:0000313" key="6">
    <source>
        <dbReference type="Proteomes" id="UP000032633"/>
    </source>
</evidence>
<reference evidence="6" key="2">
    <citation type="submission" date="2015-03" db="EMBL/GenBank/DDBJ databases">
        <title>Genome sequence of Paenibacillus beijingensis strain DSM 24997T.</title>
        <authorList>
            <person name="Kwak Y."/>
            <person name="Shin J.-H."/>
        </authorList>
    </citation>
    <scope>NUCLEOTIDE SEQUENCE [LARGE SCALE GENOMIC DNA]</scope>
    <source>
        <strain evidence="6">DSM 24997</strain>
    </source>
</reference>
<evidence type="ECO:0000256" key="3">
    <source>
        <dbReference type="ARBA" id="ARBA00023163"/>
    </source>
</evidence>
<keyword evidence="1" id="KW-0805">Transcription regulation</keyword>
<dbReference type="STRING" id="1126833.VN24_22770"/>
<dbReference type="PANTHER" id="PTHR47504:SF5">
    <property type="entry name" value="RIGHT ORIGIN-BINDING PROTEIN"/>
    <property type="match status" value="1"/>
</dbReference>
<reference evidence="5 6" key="1">
    <citation type="journal article" date="2015" name="J. Biotechnol.">
        <title>Complete genome sequence of Paenibacillus beijingensis 7188(T) (=DSM 24997(T)), a novel rhizobacterium from jujube garden soil.</title>
        <authorList>
            <person name="Kwak Y."/>
            <person name="Shin J.H."/>
        </authorList>
    </citation>
    <scope>NUCLEOTIDE SEQUENCE [LARGE SCALE GENOMIC DNA]</scope>
    <source>
        <strain evidence="5 6">DSM 24997</strain>
    </source>
</reference>
<accession>A0A0D5NNL5</accession>
<dbReference type="GO" id="GO:0043565">
    <property type="term" value="F:sequence-specific DNA binding"/>
    <property type="evidence" value="ECO:0007669"/>
    <property type="project" value="InterPro"/>
</dbReference>
<name>A0A0D5NNL5_9BACL</name>
<dbReference type="PATRIC" id="fig|1126833.4.peg.5006"/>
<dbReference type="SUPFAM" id="SSF46689">
    <property type="entry name" value="Homeodomain-like"/>
    <property type="match status" value="2"/>
</dbReference>
<evidence type="ECO:0000256" key="1">
    <source>
        <dbReference type="ARBA" id="ARBA00023015"/>
    </source>
</evidence>
<dbReference type="EMBL" id="CP011058">
    <property type="protein sequence ID" value="AJY76866.1"/>
    <property type="molecule type" value="Genomic_DNA"/>
</dbReference>
<dbReference type="PANTHER" id="PTHR47504">
    <property type="entry name" value="RIGHT ORIGIN-BINDING PROTEIN"/>
    <property type="match status" value="1"/>
</dbReference>
<dbReference type="GO" id="GO:0003700">
    <property type="term" value="F:DNA-binding transcription factor activity"/>
    <property type="evidence" value="ECO:0007669"/>
    <property type="project" value="InterPro"/>
</dbReference>
<dbReference type="Pfam" id="PF14526">
    <property type="entry name" value="Cass2"/>
    <property type="match status" value="1"/>
</dbReference>
<dbReference type="Pfam" id="PF12833">
    <property type="entry name" value="HTH_18"/>
    <property type="match status" value="1"/>
</dbReference>
<dbReference type="KEGG" id="pbj:VN24_22770"/>
<dbReference type="Gene3D" id="1.10.10.60">
    <property type="entry name" value="Homeodomain-like"/>
    <property type="match status" value="2"/>
</dbReference>
<dbReference type="PROSITE" id="PS00041">
    <property type="entry name" value="HTH_ARAC_FAMILY_1"/>
    <property type="match status" value="1"/>
</dbReference>
<feature type="domain" description="HTH araC/xylS-type" evidence="4">
    <location>
        <begin position="8"/>
        <end position="106"/>
    </location>
</feature>
<dbReference type="RefSeq" id="WP_045672291.1">
    <property type="nucleotide sequence ID" value="NZ_CP011058.1"/>
</dbReference>
<dbReference type="InterPro" id="IPR018062">
    <property type="entry name" value="HTH_AraC-typ_CS"/>
</dbReference>